<dbReference type="EMBL" id="BEZZ01058762">
    <property type="protein sequence ID" value="GCC41021.1"/>
    <property type="molecule type" value="Genomic_DNA"/>
</dbReference>
<feature type="non-terminal residue" evidence="1">
    <location>
        <position position="43"/>
    </location>
</feature>
<gene>
    <name evidence="1" type="ORF">chiPu_0025446</name>
</gene>
<accession>A0A401TEH0</accession>
<sequence length="43" mass="4442">MRGSDVGWAHAHCSALATPRGQVVGSPLALLQWRVAQSLLSGG</sequence>
<name>A0A401TEH0_CHIPU</name>
<evidence type="ECO:0000313" key="2">
    <source>
        <dbReference type="Proteomes" id="UP000287033"/>
    </source>
</evidence>
<comment type="caution">
    <text evidence="1">The sequence shown here is derived from an EMBL/GenBank/DDBJ whole genome shotgun (WGS) entry which is preliminary data.</text>
</comment>
<dbReference type="Proteomes" id="UP000287033">
    <property type="component" value="Unassembled WGS sequence"/>
</dbReference>
<dbReference type="AlphaFoldDB" id="A0A401TEH0"/>
<reference evidence="1 2" key="1">
    <citation type="journal article" date="2018" name="Nat. Ecol. Evol.">
        <title>Shark genomes provide insights into elasmobranch evolution and the origin of vertebrates.</title>
        <authorList>
            <person name="Hara Y"/>
            <person name="Yamaguchi K"/>
            <person name="Onimaru K"/>
            <person name="Kadota M"/>
            <person name="Koyanagi M"/>
            <person name="Keeley SD"/>
            <person name="Tatsumi K"/>
            <person name="Tanaka K"/>
            <person name="Motone F"/>
            <person name="Kageyama Y"/>
            <person name="Nozu R"/>
            <person name="Adachi N"/>
            <person name="Nishimura O"/>
            <person name="Nakagawa R"/>
            <person name="Tanegashima C"/>
            <person name="Kiyatake I"/>
            <person name="Matsumoto R"/>
            <person name="Murakumo K"/>
            <person name="Nishida K"/>
            <person name="Terakita A"/>
            <person name="Kuratani S"/>
            <person name="Sato K"/>
            <person name="Hyodo S Kuraku.S."/>
        </authorList>
    </citation>
    <scope>NUCLEOTIDE SEQUENCE [LARGE SCALE GENOMIC DNA]</scope>
</reference>
<protein>
    <submittedName>
        <fullName evidence="1">Uncharacterized protein</fullName>
    </submittedName>
</protein>
<organism evidence="1 2">
    <name type="scientific">Chiloscyllium punctatum</name>
    <name type="common">Brownbanded bambooshark</name>
    <name type="synonym">Hemiscyllium punctatum</name>
    <dbReference type="NCBI Taxonomy" id="137246"/>
    <lineage>
        <taxon>Eukaryota</taxon>
        <taxon>Metazoa</taxon>
        <taxon>Chordata</taxon>
        <taxon>Craniata</taxon>
        <taxon>Vertebrata</taxon>
        <taxon>Chondrichthyes</taxon>
        <taxon>Elasmobranchii</taxon>
        <taxon>Galeomorphii</taxon>
        <taxon>Galeoidea</taxon>
        <taxon>Orectolobiformes</taxon>
        <taxon>Hemiscylliidae</taxon>
        <taxon>Chiloscyllium</taxon>
    </lineage>
</organism>
<evidence type="ECO:0000313" key="1">
    <source>
        <dbReference type="EMBL" id="GCC41021.1"/>
    </source>
</evidence>
<proteinExistence type="predicted"/>
<keyword evidence="2" id="KW-1185">Reference proteome</keyword>